<proteinExistence type="predicted"/>
<reference evidence="2 3" key="1">
    <citation type="submission" date="2016-10" db="EMBL/GenBank/DDBJ databases">
        <authorList>
            <person name="de Groot N.N."/>
        </authorList>
    </citation>
    <scope>NUCLEOTIDE SEQUENCE [LARGE SCALE GENOMIC DNA]</scope>
    <source>
        <strain evidence="2 3">DSM 23581</strain>
    </source>
</reference>
<gene>
    <name evidence="2" type="ORF">SAMN05421540_1184</name>
</gene>
<evidence type="ECO:0000256" key="1">
    <source>
        <dbReference type="SAM" id="Coils"/>
    </source>
</evidence>
<protein>
    <submittedName>
        <fullName evidence="2">Uncharacterized protein</fullName>
    </submittedName>
</protein>
<dbReference type="Proteomes" id="UP000198820">
    <property type="component" value="Unassembled WGS sequence"/>
</dbReference>
<dbReference type="AlphaFoldDB" id="A0A1H4DXL3"/>
<keyword evidence="3" id="KW-1185">Reference proteome</keyword>
<feature type="coiled-coil region" evidence="1">
    <location>
        <begin position="235"/>
        <end position="262"/>
    </location>
</feature>
<keyword evidence="1" id="KW-0175">Coiled coil</keyword>
<name>A0A1H4DXL3_9FLAO</name>
<sequence>MKKAVLTADRLRFKINYDEPKFLVNYLFNCNSKIFCKKVNSKKDSKFLYNYFLNYKNVFVGLLEVSRMNNKNFSQLKIENHLLYTHQNLLKDLFSVFKKIDLDIDVASLEIAIDYQQKSFRNKVERLIRKSKLKLTNKYKFHYCGDDNDGNNYIKNHAVSRYIESNKRQSKAYLRLEDKTIEIQKSKKSYITNYHELNGLDITKKVYRFELVIPTSQNFISSNNIEYVSNKNDSKTISKSTLQRYIKQKNQLENELKTNELLFDNGYNRLNDLINEFTIKRNVKYRYDIDIARLFEKEYLLTIFNVYSSKIIKNRKELFSKIIYRISSLLSKKIIIKRKDKIMSDEDKTKFDFIVVLTKILDKSFEDISENYPFYENLLKNINIKEYNKNDLYDVVNF</sequence>
<dbReference type="EMBL" id="FNQF01000018">
    <property type="protein sequence ID" value="SEA77545.1"/>
    <property type="molecule type" value="Genomic_DNA"/>
</dbReference>
<organism evidence="2 3">
    <name type="scientific">Psychroflexus halocasei</name>
    <dbReference type="NCBI Taxonomy" id="908615"/>
    <lineage>
        <taxon>Bacteria</taxon>
        <taxon>Pseudomonadati</taxon>
        <taxon>Bacteroidota</taxon>
        <taxon>Flavobacteriia</taxon>
        <taxon>Flavobacteriales</taxon>
        <taxon>Flavobacteriaceae</taxon>
        <taxon>Psychroflexus</taxon>
    </lineage>
</organism>
<evidence type="ECO:0000313" key="3">
    <source>
        <dbReference type="Proteomes" id="UP000198820"/>
    </source>
</evidence>
<accession>A0A1H4DXL3</accession>
<dbReference type="RefSeq" id="WP_143521375.1">
    <property type="nucleotide sequence ID" value="NZ_FNQF01000018.1"/>
</dbReference>
<evidence type="ECO:0000313" key="2">
    <source>
        <dbReference type="EMBL" id="SEA77545.1"/>
    </source>
</evidence>